<name>A0A4Y2G7N3_ARAVE</name>
<keyword evidence="2" id="KW-1185">Reference proteome</keyword>
<dbReference type="EMBL" id="BGPR01001222">
    <property type="protein sequence ID" value="GBM48629.1"/>
    <property type="molecule type" value="Genomic_DNA"/>
</dbReference>
<accession>A0A4Y2G7N3</accession>
<protein>
    <submittedName>
        <fullName evidence="1">Uncharacterized protein</fullName>
    </submittedName>
</protein>
<sequence length="129" mass="14844">MFTANTPSTFRKTRFDSVNHHSTAALLTTAYLFTSFVHGSRYSLSSEQEESIRLVGLNGLRRDSMKINLVLKLRSRKGFPRLVFPIGPYNAEFGPARWISRYKRVVHDYVVPLHLEHSIPKTVVNVKIR</sequence>
<evidence type="ECO:0000313" key="1">
    <source>
        <dbReference type="EMBL" id="GBM48629.1"/>
    </source>
</evidence>
<reference evidence="1 2" key="1">
    <citation type="journal article" date="2019" name="Sci. Rep.">
        <title>Orb-weaving spider Araneus ventricosus genome elucidates the spidroin gene catalogue.</title>
        <authorList>
            <person name="Kono N."/>
            <person name="Nakamura H."/>
            <person name="Ohtoshi R."/>
            <person name="Moran D.A.P."/>
            <person name="Shinohara A."/>
            <person name="Yoshida Y."/>
            <person name="Fujiwara M."/>
            <person name="Mori M."/>
            <person name="Tomita M."/>
            <person name="Arakawa K."/>
        </authorList>
    </citation>
    <scope>NUCLEOTIDE SEQUENCE [LARGE SCALE GENOMIC DNA]</scope>
</reference>
<dbReference type="AlphaFoldDB" id="A0A4Y2G7N3"/>
<comment type="caution">
    <text evidence="1">The sequence shown here is derived from an EMBL/GenBank/DDBJ whole genome shotgun (WGS) entry which is preliminary data.</text>
</comment>
<proteinExistence type="predicted"/>
<evidence type="ECO:0000313" key="2">
    <source>
        <dbReference type="Proteomes" id="UP000499080"/>
    </source>
</evidence>
<gene>
    <name evidence="1" type="ORF">AVEN_135006_1</name>
</gene>
<dbReference type="Proteomes" id="UP000499080">
    <property type="component" value="Unassembled WGS sequence"/>
</dbReference>
<organism evidence="1 2">
    <name type="scientific">Araneus ventricosus</name>
    <name type="common">Orbweaver spider</name>
    <name type="synonym">Epeira ventricosa</name>
    <dbReference type="NCBI Taxonomy" id="182803"/>
    <lineage>
        <taxon>Eukaryota</taxon>
        <taxon>Metazoa</taxon>
        <taxon>Ecdysozoa</taxon>
        <taxon>Arthropoda</taxon>
        <taxon>Chelicerata</taxon>
        <taxon>Arachnida</taxon>
        <taxon>Araneae</taxon>
        <taxon>Araneomorphae</taxon>
        <taxon>Entelegynae</taxon>
        <taxon>Araneoidea</taxon>
        <taxon>Araneidae</taxon>
        <taxon>Araneus</taxon>
    </lineage>
</organism>